<evidence type="ECO:0000256" key="1">
    <source>
        <dbReference type="SAM" id="MobiDB-lite"/>
    </source>
</evidence>
<accession>A0A1J0EKR3</accession>
<dbReference type="InterPro" id="IPR022081">
    <property type="entry name" value="DUF3631"/>
</dbReference>
<gene>
    <name evidence="3" type="ORF">BLL42_12435</name>
</gene>
<dbReference type="GeneID" id="46909056"/>
<dbReference type="Pfam" id="PF12307">
    <property type="entry name" value="DUF3631"/>
    <property type="match status" value="1"/>
</dbReference>
<dbReference type="OrthoDB" id="5959484at2"/>
<dbReference type="RefSeq" id="WP_071552406.1">
    <property type="nucleotide sequence ID" value="NZ_CP017886.1"/>
</dbReference>
<feature type="region of interest" description="Disordered" evidence="1">
    <location>
        <begin position="465"/>
        <end position="508"/>
    </location>
</feature>
<organism evidence="3 4">
    <name type="scientific">Pseudomonas frederiksbergensis</name>
    <dbReference type="NCBI Taxonomy" id="104087"/>
    <lineage>
        <taxon>Bacteria</taxon>
        <taxon>Pseudomonadati</taxon>
        <taxon>Pseudomonadota</taxon>
        <taxon>Gammaproteobacteria</taxon>
        <taxon>Pseudomonadales</taxon>
        <taxon>Pseudomonadaceae</taxon>
        <taxon>Pseudomonas</taxon>
    </lineage>
</organism>
<sequence length="508" mass="56137">MTIPQKQDHSKEWEATDKIAEAIKQLSKDAGALYAPDILDELKRTRDKDPAAWARIRQQVKETKVLSMADLDRLTAPVHEGKESASDGFFTEVEIWSESVDGADLLDDIVSAMGQYVIADKETIRAAALWVVFTWLTDVVQVAPIAHITAPEKRCGKTVMLSTLGKLAYRPLQASDIATAALFRSIELWSPTLLIDEVDAFMRDNEEARGILNAGFTRDSAFVIRCVGDDHTPTKFQVWGAKALCGIGKIADTLADRSVPLRLRRKKPGETTAHLRHSDEAVWARLRSRIARFADDNALIVGAARPAIIEGLNDRANDCWEPLLAIAGVADGDWPVMARKAAISLHGLEEETPTTGVELLAGIKEVFDQKRASKIFSSQLLEELVADDEAPWATWNRGKPITQSQLKKKLAEFEISSKQVRIGYDSGKMGYERSDFVEVWSRYLSPSTPQKTSTPLQATEHKAFSVEKASTQGKGVEVENTLQATEYKGCRGVEKNPPLPAEDDGEDI</sequence>
<evidence type="ECO:0000313" key="3">
    <source>
        <dbReference type="EMBL" id="APC16499.1"/>
    </source>
</evidence>
<name>A0A1J0EKR3_9PSED</name>
<dbReference type="EMBL" id="CP017886">
    <property type="protein sequence ID" value="APC16499.1"/>
    <property type="molecule type" value="Genomic_DNA"/>
</dbReference>
<protein>
    <recommendedName>
        <fullName evidence="2">DUF3631 domain-containing protein</fullName>
    </recommendedName>
</protein>
<evidence type="ECO:0000313" key="4">
    <source>
        <dbReference type="Proteomes" id="UP000182567"/>
    </source>
</evidence>
<evidence type="ECO:0000259" key="2">
    <source>
        <dbReference type="Pfam" id="PF12307"/>
    </source>
</evidence>
<dbReference type="AlphaFoldDB" id="A0A1J0EKR3"/>
<feature type="domain" description="DUF3631" evidence="2">
    <location>
        <begin position="262"/>
        <end position="443"/>
    </location>
</feature>
<proteinExistence type="predicted"/>
<reference evidence="4" key="1">
    <citation type="submission" date="2016-10" db="EMBL/GenBank/DDBJ databases">
        <title>Pseudomonas frederiksbergensis ERGS4:02 complete genome.</title>
        <authorList>
            <person name="Kumar R."/>
            <person name="Acharya V."/>
            <person name="Singh D."/>
        </authorList>
    </citation>
    <scope>NUCLEOTIDE SEQUENCE [LARGE SCALE GENOMIC DNA]</scope>
    <source>
        <strain evidence="4">ERGS4:02</strain>
    </source>
</reference>
<dbReference type="Proteomes" id="UP000182567">
    <property type="component" value="Chromosome"/>
</dbReference>